<dbReference type="PaxDb" id="2903-EOD23835"/>
<reference evidence="2" key="1">
    <citation type="journal article" date="2013" name="Nature">
        <title>Pan genome of the phytoplankton Emiliania underpins its global distribution.</title>
        <authorList>
            <person name="Read B.A."/>
            <person name="Kegel J."/>
            <person name="Klute M.J."/>
            <person name="Kuo A."/>
            <person name="Lefebvre S.C."/>
            <person name="Maumus F."/>
            <person name="Mayer C."/>
            <person name="Miller J."/>
            <person name="Monier A."/>
            <person name="Salamov A."/>
            <person name="Young J."/>
            <person name="Aguilar M."/>
            <person name="Claverie J.M."/>
            <person name="Frickenhaus S."/>
            <person name="Gonzalez K."/>
            <person name="Herman E.K."/>
            <person name="Lin Y.C."/>
            <person name="Napier J."/>
            <person name="Ogata H."/>
            <person name="Sarno A.F."/>
            <person name="Shmutz J."/>
            <person name="Schroeder D."/>
            <person name="de Vargas C."/>
            <person name="Verret F."/>
            <person name="von Dassow P."/>
            <person name="Valentin K."/>
            <person name="Van de Peer Y."/>
            <person name="Wheeler G."/>
            <person name="Dacks J.B."/>
            <person name="Delwiche C.F."/>
            <person name="Dyhrman S.T."/>
            <person name="Glockner G."/>
            <person name="John U."/>
            <person name="Richards T."/>
            <person name="Worden A.Z."/>
            <person name="Zhang X."/>
            <person name="Grigoriev I.V."/>
            <person name="Allen A.E."/>
            <person name="Bidle K."/>
            <person name="Borodovsky M."/>
            <person name="Bowler C."/>
            <person name="Brownlee C."/>
            <person name="Cock J.M."/>
            <person name="Elias M."/>
            <person name="Gladyshev V.N."/>
            <person name="Groth M."/>
            <person name="Guda C."/>
            <person name="Hadaegh A."/>
            <person name="Iglesias-Rodriguez M.D."/>
            <person name="Jenkins J."/>
            <person name="Jones B.M."/>
            <person name="Lawson T."/>
            <person name="Leese F."/>
            <person name="Lindquist E."/>
            <person name="Lobanov A."/>
            <person name="Lomsadze A."/>
            <person name="Malik S.B."/>
            <person name="Marsh M.E."/>
            <person name="Mackinder L."/>
            <person name="Mock T."/>
            <person name="Mueller-Roeber B."/>
            <person name="Pagarete A."/>
            <person name="Parker M."/>
            <person name="Probert I."/>
            <person name="Quesneville H."/>
            <person name="Raines C."/>
            <person name="Rensing S.A."/>
            <person name="Riano-Pachon D.M."/>
            <person name="Richier S."/>
            <person name="Rokitta S."/>
            <person name="Shiraiwa Y."/>
            <person name="Soanes D.M."/>
            <person name="van der Giezen M."/>
            <person name="Wahlund T.M."/>
            <person name="Williams B."/>
            <person name="Wilson W."/>
            <person name="Wolfe G."/>
            <person name="Wurch L.L."/>
        </authorList>
    </citation>
    <scope>NUCLEOTIDE SEQUENCE</scope>
</reference>
<dbReference type="KEGG" id="ehx:EMIHUDRAFT_254868"/>
<dbReference type="Gene3D" id="3.90.1150.220">
    <property type="match status" value="1"/>
</dbReference>
<dbReference type="AlphaFoldDB" id="A0A0D3JK00"/>
<evidence type="ECO:0000313" key="1">
    <source>
        <dbReference type="EnsemblProtists" id="EOD23835"/>
    </source>
</evidence>
<sequence length="63" mass="7215">MFMVSSQRYCDVHRNLLQLMLHHGFMSEAEMLAQCRACVEAHAQDAKANKGPREHNPLSLFSQ</sequence>
<organism evidence="1 2">
    <name type="scientific">Emiliania huxleyi (strain CCMP1516)</name>
    <dbReference type="NCBI Taxonomy" id="280463"/>
    <lineage>
        <taxon>Eukaryota</taxon>
        <taxon>Haptista</taxon>
        <taxon>Haptophyta</taxon>
        <taxon>Prymnesiophyceae</taxon>
        <taxon>Isochrysidales</taxon>
        <taxon>Noelaerhabdaceae</taxon>
        <taxon>Emiliania</taxon>
    </lineage>
</organism>
<name>A0A0D3JK00_EMIH1</name>
<proteinExistence type="predicted"/>
<dbReference type="GeneID" id="17269382"/>
<dbReference type="EnsemblProtists" id="EOD23835">
    <property type="protein sequence ID" value="EOD23835"/>
    <property type="gene ID" value="EMIHUDRAFT_254868"/>
</dbReference>
<accession>A0A0D3JK00</accession>
<dbReference type="HOGENOM" id="CLU_2890485_0_0_1"/>
<reference evidence="1" key="2">
    <citation type="submission" date="2024-10" db="UniProtKB">
        <authorList>
            <consortium name="EnsemblProtists"/>
        </authorList>
    </citation>
    <scope>IDENTIFICATION</scope>
</reference>
<keyword evidence="2" id="KW-1185">Reference proteome</keyword>
<protein>
    <submittedName>
        <fullName evidence="1">Uncharacterized protein</fullName>
    </submittedName>
</protein>
<evidence type="ECO:0000313" key="2">
    <source>
        <dbReference type="Proteomes" id="UP000013827"/>
    </source>
</evidence>
<dbReference type="Proteomes" id="UP000013827">
    <property type="component" value="Unassembled WGS sequence"/>
</dbReference>
<dbReference type="RefSeq" id="XP_005776264.1">
    <property type="nucleotide sequence ID" value="XM_005776207.1"/>
</dbReference>